<evidence type="ECO:0000313" key="1">
    <source>
        <dbReference type="EnsemblPlants" id="OB0042G10060.1"/>
    </source>
</evidence>
<reference evidence="1" key="1">
    <citation type="submission" date="2015-06" db="UniProtKB">
        <authorList>
            <consortium name="EnsemblPlants"/>
        </authorList>
    </citation>
    <scope>IDENTIFICATION</scope>
</reference>
<dbReference type="EnsemblPlants" id="OB0042G10060.1">
    <property type="protein sequence ID" value="OB0042G10060.1"/>
    <property type="gene ID" value="OB0042G10060"/>
</dbReference>
<dbReference type="HOGENOM" id="CLU_2007467_0_0_1"/>
<organism evidence="1">
    <name type="scientific">Oryza brachyantha</name>
    <name type="common">malo sina</name>
    <dbReference type="NCBI Taxonomy" id="4533"/>
    <lineage>
        <taxon>Eukaryota</taxon>
        <taxon>Viridiplantae</taxon>
        <taxon>Streptophyta</taxon>
        <taxon>Embryophyta</taxon>
        <taxon>Tracheophyta</taxon>
        <taxon>Spermatophyta</taxon>
        <taxon>Magnoliopsida</taxon>
        <taxon>Liliopsida</taxon>
        <taxon>Poales</taxon>
        <taxon>Poaceae</taxon>
        <taxon>BOP clade</taxon>
        <taxon>Oryzoideae</taxon>
        <taxon>Oryzeae</taxon>
        <taxon>Oryzinae</taxon>
        <taxon>Oryza</taxon>
    </lineage>
</organism>
<sequence>MARPSGRYSRVGLRALAGPSWLEYRTVRRKIAGANRTRNHKNKDTRDLSRSSDLSILLSVEALLLQSARRSGAAPELIICIDRLKLIASQDGLRAGYVLDSTSRHRHQLYPARSNDQMTMWPMQ</sequence>
<dbReference type="AlphaFoldDB" id="J3KU62"/>
<accession>J3KU62</accession>
<proteinExistence type="predicted"/>
<name>J3KU62_ORYBR</name>
<keyword evidence="2" id="KW-1185">Reference proteome</keyword>
<dbReference type="Gramene" id="OB0042G10060.1">
    <property type="protein sequence ID" value="OB0042G10060.1"/>
    <property type="gene ID" value="OB0042G10060"/>
</dbReference>
<evidence type="ECO:0000313" key="2">
    <source>
        <dbReference type="Proteomes" id="UP000006038"/>
    </source>
</evidence>
<dbReference type="Proteomes" id="UP000006038">
    <property type="component" value="Unassembled WGS sequence"/>
</dbReference>
<protein>
    <submittedName>
        <fullName evidence="1">Uncharacterized protein</fullName>
    </submittedName>
</protein>